<keyword evidence="1" id="KW-0547">Nucleotide-binding</keyword>
<dbReference type="SUPFAM" id="SSF52540">
    <property type="entry name" value="P-loop containing nucleoside triphosphate hydrolases"/>
    <property type="match status" value="1"/>
</dbReference>
<evidence type="ECO:0000256" key="1">
    <source>
        <dbReference type="ARBA" id="ARBA00022741"/>
    </source>
</evidence>
<dbReference type="Pfam" id="PF25601">
    <property type="entry name" value="AAA_lid_14"/>
    <property type="match status" value="1"/>
</dbReference>
<evidence type="ECO:0000256" key="2">
    <source>
        <dbReference type="ARBA" id="ARBA00022840"/>
    </source>
</evidence>
<dbReference type="PROSITE" id="PS50045">
    <property type="entry name" value="SIGMA54_INTERACT_4"/>
    <property type="match status" value="1"/>
</dbReference>
<name>A0A379WQ56_SALET</name>
<dbReference type="EMBL" id="UGXT01000002">
    <property type="protein sequence ID" value="SUH36060.1"/>
    <property type="molecule type" value="Genomic_DNA"/>
</dbReference>
<proteinExistence type="predicted"/>
<evidence type="ECO:0000259" key="3">
    <source>
        <dbReference type="PROSITE" id="PS50045"/>
    </source>
</evidence>
<dbReference type="Gene3D" id="1.10.8.60">
    <property type="match status" value="1"/>
</dbReference>
<dbReference type="InterPro" id="IPR058031">
    <property type="entry name" value="AAA_lid_NorR"/>
</dbReference>
<dbReference type="InterPro" id="IPR002078">
    <property type="entry name" value="Sigma_54_int"/>
</dbReference>
<keyword evidence="2" id="KW-0067">ATP-binding</keyword>
<sequence>MNEAPVKLIQQERLRADLFYRLSVGMLTLPPLRARPEDIPLLANYFIDKYRNDVPQDIHGLSETARADLLNHAWPGNVRMLENAIVRSMIMQEKRRAAQTHHF</sequence>
<organism evidence="4 5">
    <name type="scientific">Salmonella enterica I</name>
    <dbReference type="NCBI Taxonomy" id="59201"/>
    <lineage>
        <taxon>Bacteria</taxon>
        <taxon>Pseudomonadati</taxon>
        <taxon>Pseudomonadota</taxon>
        <taxon>Gammaproteobacteria</taxon>
        <taxon>Enterobacterales</taxon>
        <taxon>Enterobacteriaceae</taxon>
        <taxon>Salmonella</taxon>
    </lineage>
</organism>
<dbReference type="PANTHER" id="PTHR32071">
    <property type="entry name" value="TRANSCRIPTIONAL REGULATORY PROTEIN"/>
    <property type="match status" value="1"/>
</dbReference>
<dbReference type="GO" id="GO:0005524">
    <property type="term" value="F:ATP binding"/>
    <property type="evidence" value="ECO:0007669"/>
    <property type="project" value="UniProtKB-KW"/>
</dbReference>
<evidence type="ECO:0000313" key="5">
    <source>
        <dbReference type="Proteomes" id="UP000254712"/>
    </source>
</evidence>
<reference evidence="4 5" key="1">
    <citation type="submission" date="2018-06" db="EMBL/GenBank/DDBJ databases">
        <authorList>
            <consortium name="Pathogen Informatics"/>
            <person name="Doyle S."/>
        </authorList>
    </citation>
    <scope>NUCLEOTIDE SEQUENCE [LARGE SCALE GENOMIC DNA]</scope>
    <source>
        <strain evidence="4 5">NCTC8261</strain>
    </source>
</reference>
<dbReference type="PANTHER" id="PTHR32071:SF112">
    <property type="entry name" value="REGULATORY PROTEIN"/>
    <property type="match status" value="1"/>
</dbReference>
<dbReference type="InterPro" id="IPR027417">
    <property type="entry name" value="P-loop_NTPase"/>
</dbReference>
<feature type="domain" description="Sigma-54 factor interaction" evidence="3">
    <location>
        <begin position="1"/>
        <end position="90"/>
    </location>
</feature>
<dbReference type="GO" id="GO:0006355">
    <property type="term" value="P:regulation of DNA-templated transcription"/>
    <property type="evidence" value="ECO:0007669"/>
    <property type="project" value="InterPro"/>
</dbReference>
<gene>
    <name evidence="4" type="primary">algB</name>
    <name evidence="4" type="ORF">NCTC8261_02309</name>
</gene>
<protein>
    <submittedName>
        <fullName evidence="4">Regulatory protein</fullName>
    </submittedName>
</protein>
<dbReference type="AlphaFoldDB" id="A0A379WQ56"/>
<evidence type="ECO:0000313" key="4">
    <source>
        <dbReference type="EMBL" id="SUH36060.1"/>
    </source>
</evidence>
<dbReference type="Proteomes" id="UP000254712">
    <property type="component" value="Unassembled WGS sequence"/>
</dbReference>
<accession>A0A379WQ56</accession>